<name>A0A1N6J1C7_9BACT</name>
<dbReference type="EMBL" id="FSRA01000002">
    <property type="protein sequence ID" value="SIO38134.1"/>
    <property type="molecule type" value="Genomic_DNA"/>
</dbReference>
<feature type="domain" description="Glycoside hydrolase family 42 N-terminal" evidence="3">
    <location>
        <begin position="83"/>
        <end position="183"/>
    </location>
</feature>
<proteinExistence type="predicted"/>
<evidence type="ECO:0000313" key="6">
    <source>
        <dbReference type="Proteomes" id="UP000185003"/>
    </source>
</evidence>
<reference evidence="5 6" key="1">
    <citation type="submission" date="2016-11" db="EMBL/GenBank/DDBJ databases">
        <authorList>
            <person name="Jaros S."/>
            <person name="Januszkiewicz K."/>
            <person name="Wedrychowicz H."/>
        </authorList>
    </citation>
    <scope>NUCLEOTIDE SEQUENCE [LARGE SCALE GENOMIC DNA]</scope>
    <source>
        <strain evidence="5 6">DSM 24787</strain>
    </source>
</reference>
<dbReference type="GO" id="GO:0005975">
    <property type="term" value="P:carbohydrate metabolic process"/>
    <property type="evidence" value="ECO:0007669"/>
    <property type="project" value="InterPro"/>
</dbReference>
<dbReference type="SUPFAM" id="SSF51445">
    <property type="entry name" value="(Trans)glycosidases"/>
    <property type="match status" value="1"/>
</dbReference>
<keyword evidence="2" id="KW-0326">Glycosidase</keyword>
<accession>A0A1N6J1C7</accession>
<evidence type="ECO:0000256" key="2">
    <source>
        <dbReference type="ARBA" id="ARBA00023295"/>
    </source>
</evidence>
<dbReference type="InterPro" id="IPR032267">
    <property type="entry name" value="DUF4832"/>
</dbReference>
<dbReference type="Pfam" id="PF16116">
    <property type="entry name" value="DUF4832"/>
    <property type="match status" value="1"/>
</dbReference>
<dbReference type="GO" id="GO:0009341">
    <property type="term" value="C:beta-galactosidase complex"/>
    <property type="evidence" value="ECO:0007669"/>
    <property type="project" value="InterPro"/>
</dbReference>
<dbReference type="InterPro" id="IPR013529">
    <property type="entry name" value="Glyco_hydro_42_N"/>
</dbReference>
<organism evidence="5 6">
    <name type="scientific">Chitinophaga niabensis</name>
    <dbReference type="NCBI Taxonomy" id="536979"/>
    <lineage>
        <taxon>Bacteria</taxon>
        <taxon>Pseudomonadati</taxon>
        <taxon>Bacteroidota</taxon>
        <taxon>Chitinophagia</taxon>
        <taxon>Chitinophagales</taxon>
        <taxon>Chitinophagaceae</taxon>
        <taxon>Chitinophaga</taxon>
    </lineage>
</organism>
<dbReference type="STRING" id="536979.SAMN04488055_3546"/>
<dbReference type="GO" id="GO:0004565">
    <property type="term" value="F:beta-galactosidase activity"/>
    <property type="evidence" value="ECO:0007669"/>
    <property type="project" value="InterPro"/>
</dbReference>
<evidence type="ECO:0000259" key="3">
    <source>
        <dbReference type="Pfam" id="PF02449"/>
    </source>
</evidence>
<protein>
    <submittedName>
        <fullName evidence="5">Beta-galactosidase</fullName>
    </submittedName>
</protein>
<gene>
    <name evidence="5" type="ORF">SAMN04488055_3546</name>
</gene>
<dbReference type="Pfam" id="PF02449">
    <property type="entry name" value="Glyco_hydro_42"/>
    <property type="match status" value="1"/>
</dbReference>
<feature type="domain" description="DUF4832" evidence="4">
    <location>
        <begin position="368"/>
        <end position="448"/>
    </location>
</feature>
<keyword evidence="1" id="KW-0378">Hydrolase</keyword>
<dbReference type="AlphaFoldDB" id="A0A1N6J1C7"/>
<dbReference type="Gene3D" id="3.20.20.80">
    <property type="entry name" value="Glycosidases"/>
    <property type="match status" value="1"/>
</dbReference>
<dbReference type="Proteomes" id="UP000185003">
    <property type="component" value="Unassembled WGS sequence"/>
</dbReference>
<keyword evidence="6" id="KW-1185">Reference proteome</keyword>
<evidence type="ECO:0000313" key="5">
    <source>
        <dbReference type="EMBL" id="SIO38134.1"/>
    </source>
</evidence>
<sequence>MRYCFLFLFLSLHTQAQDGKGVYKNRTFFHLERYWDSAKVCSNPHKGWFIHYYDNSISNYGDRLAPNDSLPDFPGLNDIYLRLAWSYLEPEEGAYNWKLIDSIINRWVGWGHTISFRITCKETTGPPYATPAWVEKAGAKGKMIQGGKAWAPDYGDPVFLEKLENFHKAFAARYDGKPWVEYIDIGSIGEWGEGHTAFSGWEDVPVTVVKRHVDMYKRCYKKSVLLISDDFIGQRDTDDGADYEIYHYCLQKGIGFRDDSGNVKWYERLGFGPSCIRSPELYSKVYKKIPVVLESDHYSDAVQNGMWRDGSGFERAIHETHATYIGFHHYPREWLLENKVLAGRLANLSGYWYFPKFAMMPDTFRIHSNRNYLRMTWENHGVAPAYHRFKLFVQLINKKTGRSFIQELRESDNRTWLPDEIVAEQYKIEIDKKLDMGKYDLLINMLDACGFHNRKIELPLKKERETVSGWYKIGEVMVN</sequence>
<evidence type="ECO:0000256" key="1">
    <source>
        <dbReference type="ARBA" id="ARBA00022801"/>
    </source>
</evidence>
<evidence type="ECO:0000259" key="4">
    <source>
        <dbReference type="Pfam" id="PF16116"/>
    </source>
</evidence>
<dbReference type="InterPro" id="IPR017853">
    <property type="entry name" value="GH"/>
</dbReference>